<proteinExistence type="predicted"/>
<dbReference type="Proteomes" id="UP000828390">
    <property type="component" value="Unassembled WGS sequence"/>
</dbReference>
<dbReference type="EMBL" id="JAIWYP010000001">
    <property type="protein sequence ID" value="KAH3891446.1"/>
    <property type="molecule type" value="Genomic_DNA"/>
</dbReference>
<protein>
    <submittedName>
        <fullName evidence="1">Uncharacterized protein</fullName>
    </submittedName>
</protein>
<organism evidence="1 2">
    <name type="scientific">Dreissena polymorpha</name>
    <name type="common">Zebra mussel</name>
    <name type="synonym">Mytilus polymorpha</name>
    <dbReference type="NCBI Taxonomy" id="45954"/>
    <lineage>
        <taxon>Eukaryota</taxon>
        <taxon>Metazoa</taxon>
        <taxon>Spiralia</taxon>
        <taxon>Lophotrochozoa</taxon>
        <taxon>Mollusca</taxon>
        <taxon>Bivalvia</taxon>
        <taxon>Autobranchia</taxon>
        <taxon>Heteroconchia</taxon>
        <taxon>Euheterodonta</taxon>
        <taxon>Imparidentia</taxon>
        <taxon>Neoheterodontei</taxon>
        <taxon>Myida</taxon>
        <taxon>Dreissenoidea</taxon>
        <taxon>Dreissenidae</taxon>
        <taxon>Dreissena</taxon>
    </lineage>
</organism>
<dbReference type="AlphaFoldDB" id="A0A9D4NBR7"/>
<reference evidence="1" key="1">
    <citation type="journal article" date="2019" name="bioRxiv">
        <title>The Genome of the Zebra Mussel, Dreissena polymorpha: A Resource for Invasive Species Research.</title>
        <authorList>
            <person name="McCartney M.A."/>
            <person name="Auch B."/>
            <person name="Kono T."/>
            <person name="Mallez S."/>
            <person name="Zhang Y."/>
            <person name="Obille A."/>
            <person name="Becker A."/>
            <person name="Abrahante J.E."/>
            <person name="Garbe J."/>
            <person name="Badalamenti J.P."/>
            <person name="Herman A."/>
            <person name="Mangelson H."/>
            <person name="Liachko I."/>
            <person name="Sullivan S."/>
            <person name="Sone E.D."/>
            <person name="Koren S."/>
            <person name="Silverstein K.A.T."/>
            <person name="Beckman K.B."/>
            <person name="Gohl D.M."/>
        </authorList>
    </citation>
    <scope>NUCLEOTIDE SEQUENCE</scope>
    <source>
        <strain evidence="1">Duluth1</strain>
        <tissue evidence="1">Whole animal</tissue>
    </source>
</reference>
<evidence type="ECO:0000313" key="1">
    <source>
        <dbReference type="EMBL" id="KAH3891446.1"/>
    </source>
</evidence>
<sequence>MPPPLLPSLFRRCSKTTIHLRTVTIPLCDPSKSWLSAKSAGGGRPGGGMTVLALLTEPPVEVPISDHPQTM</sequence>
<name>A0A9D4NBR7_DREPO</name>
<keyword evidence="2" id="KW-1185">Reference proteome</keyword>
<reference evidence="1" key="2">
    <citation type="submission" date="2020-11" db="EMBL/GenBank/DDBJ databases">
        <authorList>
            <person name="McCartney M.A."/>
            <person name="Auch B."/>
            <person name="Kono T."/>
            <person name="Mallez S."/>
            <person name="Becker A."/>
            <person name="Gohl D.M."/>
            <person name="Silverstein K.A.T."/>
            <person name="Koren S."/>
            <person name="Bechman K.B."/>
            <person name="Herman A."/>
            <person name="Abrahante J.E."/>
            <person name="Garbe J."/>
        </authorList>
    </citation>
    <scope>NUCLEOTIDE SEQUENCE</scope>
    <source>
        <strain evidence="1">Duluth1</strain>
        <tissue evidence="1">Whole animal</tissue>
    </source>
</reference>
<accession>A0A9D4NBR7</accession>
<gene>
    <name evidence="1" type="ORF">DPMN_015548</name>
</gene>
<comment type="caution">
    <text evidence="1">The sequence shown here is derived from an EMBL/GenBank/DDBJ whole genome shotgun (WGS) entry which is preliminary data.</text>
</comment>
<evidence type="ECO:0000313" key="2">
    <source>
        <dbReference type="Proteomes" id="UP000828390"/>
    </source>
</evidence>